<dbReference type="EMBL" id="QOZG01000005">
    <property type="protein sequence ID" value="RCS23285.1"/>
    <property type="molecule type" value="Genomic_DNA"/>
</dbReference>
<evidence type="ECO:0000313" key="1">
    <source>
        <dbReference type="EMBL" id="RCS23285.1"/>
    </source>
</evidence>
<evidence type="ECO:0008006" key="3">
    <source>
        <dbReference type="Google" id="ProtNLM"/>
    </source>
</evidence>
<dbReference type="NCBIfam" id="TIGR02215">
    <property type="entry name" value="phage_chp_gp8"/>
    <property type="match status" value="1"/>
</dbReference>
<dbReference type="OrthoDB" id="7597216at2"/>
<protein>
    <recommendedName>
        <fullName evidence="3">Phage gp6-like head-tail connector protein</fullName>
    </recommendedName>
</protein>
<name>A0A368K3T2_9HYPH</name>
<dbReference type="AlphaFoldDB" id="A0A368K3T2"/>
<sequence>MTMLLVTPPAVEPVTLAQTRAFLKISSESEDELLEQLLRTAREVVESQTGLALISQTWRLHLDRWPRSGRIALFRYPVREIVEVTAYEPDGTPVVIGASERHLHKGSRPQRLYLSPRAGSSSLGGLEIDFVTGFGETGADVPDALKHAILTLAAHLYEFRSAFDGEMQPVSFPPAFDRMVEIWRRVSL</sequence>
<evidence type="ECO:0000313" key="2">
    <source>
        <dbReference type="Proteomes" id="UP000253420"/>
    </source>
</evidence>
<dbReference type="Pfam" id="PF05135">
    <property type="entry name" value="Phage_connect_1"/>
    <property type="match status" value="1"/>
</dbReference>
<organism evidence="1 2">
    <name type="scientific">Phyllobacterium salinisoli</name>
    <dbReference type="NCBI Taxonomy" id="1899321"/>
    <lineage>
        <taxon>Bacteria</taxon>
        <taxon>Pseudomonadati</taxon>
        <taxon>Pseudomonadota</taxon>
        <taxon>Alphaproteobacteria</taxon>
        <taxon>Hyphomicrobiales</taxon>
        <taxon>Phyllobacteriaceae</taxon>
        <taxon>Phyllobacterium</taxon>
    </lineage>
</organism>
<dbReference type="RefSeq" id="WP_114440900.1">
    <property type="nucleotide sequence ID" value="NZ_QOZG01000005.1"/>
</dbReference>
<proteinExistence type="predicted"/>
<gene>
    <name evidence="1" type="ORF">DUT91_13365</name>
</gene>
<reference evidence="1 2" key="1">
    <citation type="submission" date="2018-07" db="EMBL/GenBank/DDBJ databases">
        <title>The draft genome of Phyllobacterium salinisoli.</title>
        <authorList>
            <person name="Liu L."/>
            <person name="Li L."/>
            <person name="Zhang X."/>
            <person name="Liang L."/>
        </authorList>
    </citation>
    <scope>NUCLEOTIDE SEQUENCE [LARGE SCALE GENOMIC DNA]</scope>
    <source>
        <strain evidence="1 2">LLAN61</strain>
    </source>
</reference>
<dbReference type="CDD" id="cd08054">
    <property type="entry name" value="gp6"/>
    <property type="match status" value="1"/>
</dbReference>
<dbReference type="Gene3D" id="1.10.3230.30">
    <property type="entry name" value="Phage gp6-like head-tail connector protein"/>
    <property type="match status" value="1"/>
</dbReference>
<dbReference type="InterPro" id="IPR011738">
    <property type="entry name" value="Phage_CHP"/>
</dbReference>
<accession>A0A368K3T2</accession>
<dbReference type="InterPro" id="IPR021146">
    <property type="entry name" value="Phage_gp6-like_head-tail"/>
</dbReference>
<dbReference type="Proteomes" id="UP000253420">
    <property type="component" value="Unassembled WGS sequence"/>
</dbReference>
<keyword evidence="2" id="KW-1185">Reference proteome</keyword>
<comment type="caution">
    <text evidence="1">The sequence shown here is derived from an EMBL/GenBank/DDBJ whole genome shotgun (WGS) entry which is preliminary data.</text>
</comment>